<dbReference type="InterPro" id="IPR049790">
    <property type="entry name" value="Rv3655c/TadE"/>
</dbReference>
<keyword evidence="2" id="KW-1185">Reference proteome</keyword>
<dbReference type="RefSeq" id="WP_166194818.1">
    <property type="nucleotide sequence ID" value="NZ_JAAOIV010000003.1"/>
</dbReference>
<accession>A0A967EGQ7</accession>
<proteinExistence type="predicted"/>
<evidence type="ECO:0000313" key="2">
    <source>
        <dbReference type="Proteomes" id="UP000744769"/>
    </source>
</evidence>
<dbReference type="Proteomes" id="UP000744769">
    <property type="component" value="Unassembled WGS sequence"/>
</dbReference>
<organism evidence="1 2">
    <name type="scientific">Metallococcus carri</name>
    <dbReference type="NCBI Taxonomy" id="1656884"/>
    <lineage>
        <taxon>Bacteria</taxon>
        <taxon>Bacillati</taxon>
        <taxon>Actinomycetota</taxon>
        <taxon>Actinomycetes</taxon>
        <taxon>Micrococcales</taxon>
        <taxon>Dermacoccaceae</taxon>
        <taxon>Metallococcus</taxon>
    </lineage>
</organism>
<gene>
    <name evidence="1" type="ORF">G9U51_06320</name>
</gene>
<dbReference type="AlphaFoldDB" id="A0A967EGQ7"/>
<evidence type="ECO:0008006" key="3">
    <source>
        <dbReference type="Google" id="ProtNLM"/>
    </source>
</evidence>
<sequence length="113" mass="11455">MVSAEFAAAVPAVVLVLVAALTAVQWGVGVVRAQDTARLVARAAARGDPPSALADLVARNAPPGTTWRVAPQGDRVRVRVEVPLRGAGGWVLGGRTAVADATGLREDSSGVPP</sequence>
<dbReference type="EMBL" id="JAAOIV010000003">
    <property type="protein sequence ID" value="NHN55398.1"/>
    <property type="molecule type" value="Genomic_DNA"/>
</dbReference>
<dbReference type="NCBIfam" id="NF041390">
    <property type="entry name" value="TadE_Rv3655c"/>
    <property type="match status" value="1"/>
</dbReference>
<reference evidence="1" key="1">
    <citation type="submission" date="2020-03" db="EMBL/GenBank/DDBJ databases">
        <title>Draft sequencing of Calidifontibacter sp. DB0510.</title>
        <authorList>
            <person name="Kim D.-U."/>
        </authorList>
    </citation>
    <scope>NUCLEOTIDE SEQUENCE</scope>
    <source>
        <strain evidence="1">DB0510</strain>
    </source>
</reference>
<name>A0A967EGQ7_9MICO</name>
<comment type="caution">
    <text evidence="1">The sequence shown here is derived from an EMBL/GenBank/DDBJ whole genome shotgun (WGS) entry which is preliminary data.</text>
</comment>
<evidence type="ECO:0000313" key="1">
    <source>
        <dbReference type="EMBL" id="NHN55398.1"/>
    </source>
</evidence>
<protein>
    <recommendedName>
        <fullName evidence="3">Pilus assembly protein TadE</fullName>
    </recommendedName>
</protein>